<dbReference type="Gramene" id="Jr01_19170_p1">
    <property type="protein sequence ID" value="cds.Jr01_19170_p1"/>
    <property type="gene ID" value="Jr01_19170"/>
</dbReference>
<dbReference type="AlphaFoldDB" id="A0A834D8M0"/>
<reference evidence="2" key="1">
    <citation type="submission" date="2015-10" db="EMBL/GenBank/DDBJ databases">
        <authorList>
            <person name="Martinez-Garcia P.J."/>
            <person name="Crepeau M.W."/>
            <person name="Puiu D."/>
            <person name="Gonzalez-Ibeas D."/>
            <person name="Whalen J."/>
            <person name="Stevens K."/>
            <person name="Paul R."/>
            <person name="Butterfield T."/>
            <person name="Britton M."/>
            <person name="Reagan R."/>
            <person name="Chakraborty S."/>
            <person name="Walawage S.L."/>
            <person name="Vasquez-Gross H.A."/>
            <person name="Cardeno C."/>
            <person name="Famula R."/>
            <person name="Pratt K."/>
            <person name="Kuruganti S."/>
            <person name="Aradhya M.K."/>
            <person name="Leslie C.A."/>
            <person name="Dandekar A.M."/>
            <person name="Salzberg S.L."/>
            <person name="Wegrzyn J.L."/>
            <person name="Langley C.H."/>
            <person name="Neale D.B."/>
        </authorList>
    </citation>
    <scope>NUCLEOTIDE SEQUENCE</scope>
    <source>
        <tissue evidence="2">Leaves</tissue>
    </source>
</reference>
<dbReference type="EMBL" id="LIHL02000001">
    <property type="protein sequence ID" value="KAF5481085.1"/>
    <property type="molecule type" value="Genomic_DNA"/>
</dbReference>
<dbReference type="PANTHER" id="PTHR33974:SF2">
    <property type="entry name" value="VASCULAR-RELATED UNKNOWN PROTEIN 1"/>
    <property type="match status" value="1"/>
</dbReference>
<name>A0A834D8M0_JUGRE</name>
<feature type="region of interest" description="Disordered" evidence="1">
    <location>
        <begin position="89"/>
        <end position="109"/>
    </location>
</feature>
<feature type="region of interest" description="Disordered" evidence="1">
    <location>
        <begin position="37"/>
        <end position="65"/>
    </location>
</feature>
<dbReference type="InterPro" id="IPR039280">
    <property type="entry name" value="VUP"/>
</dbReference>
<organism evidence="2 3">
    <name type="scientific">Juglans regia</name>
    <name type="common">English walnut</name>
    <dbReference type="NCBI Taxonomy" id="51240"/>
    <lineage>
        <taxon>Eukaryota</taxon>
        <taxon>Viridiplantae</taxon>
        <taxon>Streptophyta</taxon>
        <taxon>Embryophyta</taxon>
        <taxon>Tracheophyta</taxon>
        <taxon>Spermatophyta</taxon>
        <taxon>Magnoliopsida</taxon>
        <taxon>eudicotyledons</taxon>
        <taxon>Gunneridae</taxon>
        <taxon>Pentapetalae</taxon>
        <taxon>rosids</taxon>
        <taxon>fabids</taxon>
        <taxon>Fagales</taxon>
        <taxon>Juglandaceae</taxon>
        <taxon>Juglans</taxon>
    </lineage>
</organism>
<sequence>MENSLSSCINKAVASKGTTNSPEESGWTAYFEDFSSYEGHSSSNSSFHTSSGVSDAASSAAWKNPNSNLKIPKRLSFKKTRTKIISLDDSLEDTASSPVSSPKVGDLEPGDMNPRKAHDHHIISSLSKADNLYHYPELQADDERREIMNFGGKNNHDYTDLRKRGLCLVPLSKEYLYVCEKSGTDETFSRMIELLLALILERPRSNVEGATLSWFPSLID</sequence>
<dbReference type="PANTHER" id="PTHR33974">
    <property type="entry name" value="VASCULAR-RELATED UNKNOWN PROTEIN 1-RELATED"/>
    <property type="match status" value="1"/>
</dbReference>
<gene>
    <name evidence="2" type="ORF">F2P56_001770</name>
</gene>
<dbReference type="Proteomes" id="UP000619265">
    <property type="component" value="Unassembled WGS sequence"/>
</dbReference>
<proteinExistence type="predicted"/>
<evidence type="ECO:0000313" key="3">
    <source>
        <dbReference type="Proteomes" id="UP000619265"/>
    </source>
</evidence>
<dbReference type="GO" id="GO:0010089">
    <property type="term" value="P:xylem development"/>
    <property type="evidence" value="ECO:0007669"/>
    <property type="project" value="InterPro"/>
</dbReference>
<protein>
    <submittedName>
        <fullName evidence="2">Uncharacterized protein</fullName>
    </submittedName>
</protein>
<reference evidence="2" key="2">
    <citation type="submission" date="2020-03" db="EMBL/GenBank/DDBJ databases">
        <title>Walnut 2.0.</title>
        <authorList>
            <person name="Marrano A."/>
            <person name="Britton M."/>
            <person name="Zimin A.V."/>
            <person name="Zaini P.A."/>
            <person name="Workman R."/>
            <person name="Puiu D."/>
            <person name="Bianco L."/>
            <person name="Allen B.J."/>
            <person name="Troggio M."/>
            <person name="Leslie C.A."/>
            <person name="Timp W."/>
            <person name="Dendekar A."/>
            <person name="Salzberg S.L."/>
            <person name="Neale D.B."/>
        </authorList>
    </citation>
    <scope>NUCLEOTIDE SEQUENCE</scope>
    <source>
        <tissue evidence="2">Leaves</tissue>
    </source>
</reference>
<comment type="caution">
    <text evidence="2">The sequence shown here is derived from an EMBL/GenBank/DDBJ whole genome shotgun (WGS) entry which is preliminary data.</text>
</comment>
<feature type="compositionally biased region" description="Low complexity" evidence="1">
    <location>
        <begin position="37"/>
        <end position="61"/>
    </location>
</feature>
<evidence type="ECO:0000256" key="1">
    <source>
        <dbReference type="SAM" id="MobiDB-lite"/>
    </source>
</evidence>
<accession>A0A834D8M0</accession>
<evidence type="ECO:0000313" key="2">
    <source>
        <dbReference type="EMBL" id="KAF5481085.1"/>
    </source>
</evidence>